<reference evidence="4 5" key="1">
    <citation type="submission" date="2019-04" db="EMBL/GenBank/DDBJ databases">
        <title>Microbes associate with the intestines of laboratory mice.</title>
        <authorList>
            <person name="Navarre W."/>
            <person name="Wong E."/>
            <person name="Huang K."/>
            <person name="Tropini C."/>
            <person name="Ng K."/>
            <person name="Yu B."/>
        </authorList>
    </citation>
    <scope>NUCLEOTIDE SEQUENCE [LARGE SCALE GENOMIC DNA]</scope>
    <source>
        <strain evidence="4 5">NM62_B4-13</strain>
    </source>
</reference>
<dbReference type="InterPro" id="IPR048295">
    <property type="entry name" value="DUF4785_C"/>
</dbReference>
<dbReference type="Proteomes" id="UP000306631">
    <property type="component" value="Unassembled WGS sequence"/>
</dbReference>
<feature type="chain" id="PRO_5021015444" evidence="1">
    <location>
        <begin position="23"/>
        <end position="402"/>
    </location>
</feature>
<dbReference type="InterPro" id="IPR031979">
    <property type="entry name" value="DUF4785_N"/>
</dbReference>
<evidence type="ECO:0000259" key="2">
    <source>
        <dbReference type="Pfam" id="PF16024"/>
    </source>
</evidence>
<feature type="domain" description="DUF4785" evidence="2">
    <location>
        <begin position="48"/>
        <end position="181"/>
    </location>
</feature>
<dbReference type="AlphaFoldDB" id="A0A4S2CX80"/>
<dbReference type="EMBL" id="SRYW01000011">
    <property type="protein sequence ID" value="TGY33171.1"/>
    <property type="molecule type" value="Genomic_DNA"/>
</dbReference>
<name>A0A4S2CX80_STEMA</name>
<protein>
    <submittedName>
        <fullName evidence="4">DUF4785 family protein</fullName>
    </submittedName>
</protein>
<dbReference type="OrthoDB" id="5935982at2"/>
<feature type="domain" description="DUF4785" evidence="3">
    <location>
        <begin position="297"/>
        <end position="401"/>
    </location>
</feature>
<organism evidence="4 5">
    <name type="scientific">Stenotrophomonas maltophilia</name>
    <name type="common">Pseudomonas maltophilia</name>
    <name type="synonym">Xanthomonas maltophilia</name>
    <dbReference type="NCBI Taxonomy" id="40324"/>
    <lineage>
        <taxon>Bacteria</taxon>
        <taxon>Pseudomonadati</taxon>
        <taxon>Pseudomonadota</taxon>
        <taxon>Gammaproteobacteria</taxon>
        <taxon>Lysobacterales</taxon>
        <taxon>Lysobacteraceae</taxon>
        <taxon>Stenotrophomonas</taxon>
        <taxon>Stenotrophomonas maltophilia group</taxon>
    </lineage>
</organism>
<evidence type="ECO:0000256" key="1">
    <source>
        <dbReference type="SAM" id="SignalP"/>
    </source>
</evidence>
<gene>
    <name evidence="4" type="ORF">E5352_13240</name>
</gene>
<sequence length="402" mass="42025">MTARLTIVVAVAAAVLAAPLQAAQPLLPARSSDQVAPRVERAALPDEAGERAPLSFAWALDPTQPLTAPAPQAALSRSYWETVDAAALQRGVALPLTAPDAVIQVSPVQGARVLRPEQWEVRDPTGALAVDRIVDAGQLRATGMPAGTGTAMVRTGGSAAVGTYRLQSTQAQGRYVVQVLEPNSAIALRLQADRQQVLAGGRVVVSARLQDDGGSTTLAAGRSTTRALPAAGEALLVAPDGRSWPVPLVAGRDGLQAQVTIPQEVGTVQGLWELQAFVGARGVQRDAKVAFAVAQPTARFSGQAEADPTARAVRLPLQIGAPGRYEARGTLYATGPDGQLRPVAQAHSAAWFDAPGTAELRLPFASVALPRGYAAPFELRDLQLQDQSRMAPIESRARALTF</sequence>
<dbReference type="Gene3D" id="2.60.120.1370">
    <property type="match status" value="1"/>
</dbReference>
<keyword evidence="1" id="KW-0732">Signal</keyword>
<accession>A0A4S2CX80</accession>
<proteinExistence type="predicted"/>
<dbReference type="Pfam" id="PF20943">
    <property type="entry name" value="DUF4785_3rd"/>
    <property type="match status" value="1"/>
</dbReference>
<evidence type="ECO:0000313" key="5">
    <source>
        <dbReference type="Proteomes" id="UP000306631"/>
    </source>
</evidence>
<feature type="signal peptide" evidence="1">
    <location>
        <begin position="1"/>
        <end position="22"/>
    </location>
</feature>
<dbReference type="Gene3D" id="2.60.40.3870">
    <property type="entry name" value="Uncharacterised protein PF16024, DUF4785"/>
    <property type="match status" value="1"/>
</dbReference>
<dbReference type="Pfam" id="PF16024">
    <property type="entry name" value="DUF4785_1st"/>
    <property type="match status" value="1"/>
</dbReference>
<evidence type="ECO:0000259" key="3">
    <source>
        <dbReference type="Pfam" id="PF20943"/>
    </source>
</evidence>
<dbReference type="RefSeq" id="WP_136005723.1">
    <property type="nucleotide sequence ID" value="NZ_SRYW01000011.1"/>
</dbReference>
<comment type="caution">
    <text evidence="4">The sequence shown here is derived from an EMBL/GenBank/DDBJ whole genome shotgun (WGS) entry which is preliminary data.</text>
</comment>
<evidence type="ECO:0000313" key="4">
    <source>
        <dbReference type="EMBL" id="TGY33171.1"/>
    </source>
</evidence>